<gene>
    <name evidence="2" type="ORF">NDU88_007258</name>
</gene>
<comment type="caution">
    <text evidence="2">The sequence shown here is derived from an EMBL/GenBank/DDBJ whole genome shotgun (WGS) entry which is preliminary data.</text>
</comment>
<evidence type="ECO:0000313" key="3">
    <source>
        <dbReference type="Proteomes" id="UP001066276"/>
    </source>
</evidence>
<feature type="region of interest" description="Disordered" evidence="1">
    <location>
        <begin position="1"/>
        <end position="25"/>
    </location>
</feature>
<organism evidence="2 3">
    <name type="scientific">Pleurodeles waltl</name>
    <name type="common">Iberian ribbed newt</name>
    <dbReference type="NCBI Taxonomy" id="8319"/>
    <lineage>
        <taxon>Eukaryota</taxon>
        <taxon>Metazoa</taxon>
        <taxon>Chordata</taxon>
        <taxon>Craniata</taxon>
        <taxon>Vertebrata</taxon>
        <taxon>Euteleostomi</taxon>
        <taxon>Amphibia</taxon>
        <taxon>Batrachia</taxon>
        <taxon>Caudata</taxon>
        <taxon>Salamandroidea</taxon>
        <taxon>Salamandridae</taxon>
        <taxon>Pleurodelinae</taxon>
        <taxon>Pleurodeles</taxon>
    </lineage>
</organism>
<dbReference type="Proteomes" id="UP001066276">
    <property type="component" value="Chromosome 3_1"/>
</dbReference>
<protein>
    <submittedName>
        <fullName evidence="2">Uncharacterized protein</fullName>
    </submittedName>
</protein>
<proteinExistence type="predicted"/>
<accession>A0AAV7UND1</accession>
<keyword evidence="3" id="KW-1185">Reference proteome</keyword>
<reference evidence="2" key="1">
    <citation type="journal article" date="2022" name="bioRxiv">
        <title>Sequencing and chromosome-scale assembly of the giantPleurodeles waltlgenome.</title>
        <authorList>
            <person name="Brown T."/>
            <person name="Elewa A."/>
            <person name="Iarovenko S."/>
            <person name="Subramanian E."/>
            <person name="Araus A.J."/>
            <person name="Petzold A."/>
            <person name="Susuki M."/>
            <person name="Suzuki K.-i.T."/>
            <person name="Hayashi T."/>
            <person name="Toyoda A."/>
            <person name="Oliveira C."/>
            <person name="Osipova E."/>
            <person name="Leigh N.D."/>
            <person name="Simon A."/>
            <person name="Yun M.H."/>
        </authorList>
    </citation>
    <scope>NUCLEOTIDE SEQUENCE</scope>
    <source>
        <strain evidence="2">20211129_DDA</strain>
        <tissue evidence="2">Liver</tissue>
    </source>
</reference>
<evidence type="ECO:0000313" key="2">
    <source>
        <dbReference type="EMBL" id="KAJ1190520.1"/>
    </source>
</evidence>
<evidence type="ECO:0000256" key="1">
    <source>
        <dbReference type="SAM" id="MobiDB-lite"/>
    </source>
</evidence>
<dbReference type="AlphaFoldDB" id="A0AAV7UND1"/>
<dbReference type="EMBL" id="JANPWB010000005">
    <property type="protein sequence ID" value="KAJ1190520.1"/>
    <property type="molecule type" value="Genomic_DNA"/>
</dbReference>
<sequence>MRAASLLQHRRLPGERSSAGGTDRWSGQTGIPLWVPWTTAGLLWWGRPLCGSAGAVALWGQLSGSVFPVGPVVALSVSAVLRAVVNWCCWKECGVLPGADRQSGRTAAPRFPCACCNLSPVPLKWAGRGVDWRAAWLLGPSRWKLLGPEAWWWGRLAEGPPGVWQLPAVIAFLGLWARWRKLGAADCNGGHS</sequence>
<name>A0AAV7UND1_PLEWA</name>